<dbReference type="STRING" id="1442369.A0A0D2IZ39"/>
<proteinExistence type="predicted"/>
<dbReference type="EMBL" id="KN847480">
    <property type="protein sequence ID" value="KIX01890.1"/>
    <property type="molecule type" value="Genomic_DNA"/>
</dbReference>
<feature type="region of interest" description="Disordered" evidence="1">
    <location>
        <begin position="952"/>
        <end position="999"/>
    </location>
</feature>
<reference evidence="2 3" key="1">
    <citation type="submission" date="2015-01" db="EMBL/GenBank/DDBJ databases">
        <title>The Genome Sequence of Rhinocladiella mackenzie CBS 650.93.</title>
        <authorList>
            <consortium name="The Broad Institute Genomics Platform"/>
            <person name="Cuomo C."/>
            <person name="de Hoog S."/>
            <person name="Gorbushina A."/>
            <person name="Stielow B."/>
            <person name="Teixiera M."/>
            <person name="Abouelleil A."/>
            <person name="Chapman S.B."/>
            <person name="Priest M."/>
            <person name="Young S.K."/>
            <person name="Wortman J."/>
            <person name="Nusbaum C."/>
            <person name="Birren B."/>
        </authorList>
    </citation>
    <scope>NUCLEOTIDE SEQUENCE [LARGE SCALE GENOMIC DNA]</scope>
    <source>
        <strain evidence="2 3">CBS 650.93</strain>
    </source>
</reference>
<evidence type="ECO:0000256" key="1">
    <source>
        <dbReference type="SAM" id="MobiDB-lite"/>
    </source>
</evidence>
<accession>A0A0D2IZ39</accession>
<evidence type="ECO:0000313" key="2">
    <source>
        <dbReference type="EMBL" id="KIX01890.1"/>
    </source>
</evidence>
<dbReference type="Proteomes" id="UP000053617">
    <property type="component" value="Unassembled WGS sequence"/>
</dbReference>
<keyword evidence="3" id="KW-1185">Reference proteome</keyword>
<organism evidence="2 3">
    <name type="scientific">Rhinocladiella mackenziei CBS 650.93</name>
    <dbReference type="NCBI Taxonomy" id="1442369"/>
    <lineage>
        <taxon>Eukaryota</taxon>
        <taxon>Fungi</taxon>
        <taxon>Dikarya</taxon>
        <taxon>Ascomycota</taxon>
        <taxon>Pezizomycotina</taxon>
        <taxon>Eurotiomycetes</taxon>
        <taxon>Chaetothyriomycetidae</taxon>
        <taxon>Chaetothyriales</taxon>
        <taxon>Herpotrichiellaceae</taxon>
        <taxon>Rhinocladiella</taxon>
    </lineage>
</organism>
<protein>
    <submittedName>
        <fullName evidence="2">Uncharacterized protein</fullName>
    </submittedName>
</protein>
<gene>
    <name evidence="2" type="ORF">Z518_07829</name>
</gene>
<evidence type="ECO:0000313" key="3">
    <source>
        <dbReference type="Proteomes" id="UP000053617"/>
    </source>
</evidence>
<feature type="compositionally biased region" description="Polar residues" evidence="1">
    <location>
        <begin position="14"/>
        <end position="23"/>
    </location>
</feature>
<dbReference type="OrthoDB" id="5344887at2759"/>
<dbReference type="PANTHER" id="PTHR33266">
    <property type="entry name" value="CHROMOSOME 15, WHOLE GENOME SHOTGUN SEQUENCE"/>
    <property type="match status" value="1"/>
</dbReference>
<dbReference type="HOGENOM" id="CLU_321612_0_0_1"/>
<feature type="compositionally biased region" description="Basic and acidic residues" evidence="1">
    <location>
        <begin position="970"/>
        <end position="983"/>
    </location>
</feature>
<dbReference type="GeneID" id="25295900"/>
<dbReference type="VEuPathDB" id="FungiDB:Z518_07829"/>
<dbReference type="RefSeq" id="XP_013269026.1">
    <property type="nucleotide sequence ID" value="XM_013413572.1"/>
</dbReference>
<feature type="region of interest" description="Disordered" evidence="1">
    <location>
        <begin position="1"/>
        <end position="32"/>
    </location>
</feature>
<name>A0A0D2IZ39_9EURO</name>
<feature type="compositionally biased region" description="Polar residues" evidence="1">
    <location>
        <begin position="955"/>
        <end position="968"/>
    </location>
</feature>
<dbReference type="AlphaFoldDB" id="A0A0D2IZ39"/>
<sequence>MSTPSAPDREHTESGSQAAQEKSPTTEKGPKNIDIGNMMLLLQWLIINYPKQFEEKLQYMKTGELRKWLLENNLERFNKLLPSWAMEETADANANNPASRTPAQISAILPALRKDWNNSYFPHSLMALRDLIRQYQLLDVSQYYAKSLVFVQSSGMGKSRLADTFGQSCPMINFILRESGDSGFPPPDGEILSFLRDKPPANVLWPTSWQGTSSDFLERRVAVAWNYTLATALLQASFEIFHIWVKNQPFTTMTLKELASGRHAEMATLEPTVDAQDAGSQRSKMRIEFCDSVAKRARVIAQELISSPDWIGKFDDDRPYKVHRQLEMAHSEHRPNPLNSLLNAAENLMKILQQCRGTSNTNPLLVIVFDEASSFMRKYRSDESHTGLYMALDRVISYLKKFPAWFFFLSTESLIGHLVPSSNTIRTSNSVRDSSARIDSTQTHTELMRFPPFVSLRLDVEDRRRMQNPILRKAELLKPLKAFATLEHMALFGRPLWYAYARTNEDVVEVAKLKLISGKQRGHYIPIDPNHVFAALSFRLSLDVCSQNPSTVSLTERAVKSFMRVVISMDHETGVMETTTPSEPILARAAMEYLCSDLNWSDSIQTLCWGLLEKGLIEKGRKGALYARLVLILAHDWVRWAHGLRLNRVPKFASTFTVSDFLMALYAGEYHDSIRKIPERICEARMNFTHFVPAYTQLPPEVIPEICHDLLRRSGAMQLSWDQQIYDLLIPVYYGTEDEKFDPSNCGVIVVQVKNQNDATTPREIFEEDFINVGPETSNLAQLETRTPQRKSTKFLFSQMANPILFLLFDLGVVKGSQAYAPLIQVMHSESGLQPDLWAIHSRGHGHTVFGCLQHMDAGSSSERLFASVQTGNTPADRLSLRNRPFYQPWRSFRYEGFEQEREASTEGSESEQVFASVQKSEALADRLSRINRTFSRLEEEYRYERIKREMETSAEGSETSVQKQGVNMTEKEGEVVNIEARKGKASNTRSKGKEVERLEDNRFGKRAYNFAKNHFPFRRRSEKEG</sequence>
<dbReference type="PANTHER" id="PTHR33266:SF1">
    <property type="entry name" value="F-BOX DOMAIN-CONTAINING PROTEIN"/>
    <property type="match status" value="1"/>
</dbReference>